<organism evidence="2 3">
    <name type="scientific">Candidatus Yanofskybacteria bacterium RIFCSPLOWO2_01_FULL_49_17</name>
    <dbReference type="NCBI Taxonomy" id="1802700"/>
    <lineage>
        <taxon>Bacteria</taxon>
        <taxon>Candidatus Yanofskyibacteriota</taxon>
    </lineage>
</organism>
<evidence type="ECO:0008006" key="4">
    <source>
        <dbReference type="Google" id="ProtNLM"/>
    </source>
</evidence>
<name>A0A1F8GR27_9BACT</name>
<keyword evidence="1" id="KW-0472">Membrane</keyword>
<dbReference type="PANTHER" id="PTHR37309:SF1">
    <property type="entry name" value="SLR0284 PROTEIN"/>
    <property type="match status" value="1"/>
</dbReference>
<dbReference type="EMBL" id="MGKO01000016">
    <property type="protein sequence ID" value="OGN27088.1"/>
    <property type="molecule type" value="Genomic_DNA"/>
</dbReference>
<reference evidence="2 3" key="1">
    <citation type="journal article" date="2016" name="Nat. Commun.">
        <title>Thousands of microbial genomes shed light on interconnected biogeochemical processes in an aquifer system.</title>
        <authorList>
            <person name="Anantharaman K."/>
            <person name="Brown C.T."/>
            <person name="Hug L.A."/>
            <person name="Sharon I."/>
            <person name="Castelle C.J."/>
            <person name="Probst A.J."/>
            <person name="Thomas B.C."/>
            <person name="Singh A."/>
            <person name="Wilkins M.J."/>
            <person name="Karaoz U."/>
            <person name="Brodie E.L."/>
            <person name="Williams K.H."/>
            <person name="Hubbard S.S."/>
            <person name="Banfield J.F."/>
        </authorList>
    </citation>
    <scope>NUCLEOTIDE SEQUENCE [LARGE SCALE GENOMIC DNA]</scope>
</reference>
<protein>
    <recommendedName>
        <fullName evidence="4">Phage holin family protein</fullName>
    </recommendedName>
</protein>
<feature type="transmembrane region" description="Helical" evidence="1">
    <location>
        <begin position="5"/>
        <end position="25"/>
    </location>
</feature>
<feature type="transmembrane region" description="Helical" evidence="1">
    <location>
        <begin position="91"/>
        <end position="111"/>
    </location>
</feature>
<sequence length="115" mass="12831">MTGFILRILGNSIAVYLAFWLVPGFLVTGGWVQYLIAGLVLAILNMTLRPILKLVSFPIIMLSLGLFTLVINALMLWLLDYFLIFITIQDLVALVWATIVVTIVNLIVSIFSKAF</sequence>
<keyword evidence="1" id="KW-1133">Transmembrane helix</keyword>
<feature type="transmembrane region" description="Helical" evidence="1">
    <location>
        <begin position="31"/>
        <end position="48"/>
    </location>
</feature>
<proteinExistence type="predicted"/>
<dbReference type="InterPro" id="IPR007165">
    <property type="entry name" value="Phage_holin_4_2"/>
</dbReference>
<accession>A0A1F8GR27</accession>
<feature type="transmembrane region" description="Helical" evidence="1">
    <location>
        <begin position="55"/>
        <end position="79"/>
    </location>
</feature>
<dbReference type="Pfam" id="PF04020">
    <property type="entry name" value="Phage_holin_4_2"/>
    <property type="match status" value="1"/>
</dbReference>
<evidence type="ECO:0000313" key="2">
    <source>
        <dbReference type="EMBL" id="OGN27088.1"/>
    </source>
</evidence>
<dbReference type="PANTHER" id="PTHR37309">
    <property type="entry name" value="SLR0284 PROTEIN"/>
    <property type="match status" value="1"/>
</dbReference>
<dbReference type="AlphaFoldDB" id="A0A1F8GR27"/>
<keyword evidence="1" id="KW-0812">Transmembrane</keyword>
<evidence type="ECO:0000313" key="3">
    <source>
        <dbReference type="Proteomes" id="UP000178444"/>
    </source>
</evidence>
<comment type="caution">
    <text evidence="2">The sequence shown here is derived from an EMBL/GenBank/DDBJ whole genome shotgun (WGS) entry which is preliminary data.</text>
</comment>
<gene>
    <name evidence="2" type="ORF">A2941_00095</name>
</gene>
<dbReference type="Proteomes" id="UP000178444">
    <property type="component" value="Unassembled WGS sequence"/>
</dbReference>
<evidence type="ECO:0000256" key="1">
    <source>
        <dbReference type="SAM" id="Phobius"/>
    </source>
</evidence>